<evidence type="ECO:0000313" key="4">
    <source>
        <dbReference type="Proteomes" id="UP000758701"/>
    </source>
</evidence>
<dbReference type="EMBL" id="MG837055">
    <property type="protein sequence ID" value="AVR52611.1"/>
    <property type="molecule type" value="Genomic_DNA"/>
</dbReference>
<dbReference type="AlphaFoldDB" id="A0A2R3ZQ27"/>
<feature type="domain" description="DUF6875" evidence="1">
    <location>
        <begin position="17"/>
        <end position="189"/>
    </location>
</feature>
<dbReference type="RefSeq" id="WP_157852271.1">
    <property type="nucleotide sequence ID" value="NZ_JAHSST010000012.1"/>
</dbReference>
<reference evidence="3 4" key="2">
    <citation type="submission" date="2021-06" db="EMBL/GenBank/DDBJ databases">
        <title>Ecological speciation of a Streptomyces species isolated from different habitats and geographic origins.</title>
        <authorList>
            <person name="Wang J."/>
        </authorList>
    </citation>
    <scope>NUCLEOTIDE SEQUENCE [LARGE SCALE GENOMIC DNA]</scope>
    <source>
        <strain evidence="3 4">FXJ8.012</strain>
    </source>
</reference>
<sequence length="220" mass="25046">MSKSKFSPLDADLEKLVSDWLDNYVNAPHPDLGRDGPICPFIEPALRADSLFTVSRDWEGAYTLEAMVTAIEEAQDHFRSIDWPSRNTTLHGLVVVFRNLPRAGWWLIDEGHRAAKDAAVARGLMLGQFHPECEAPAARNPLFPVNRSPYPMIAIRNMAFHDILFLHDNPDWFEQYRKRYDRYYSATARIDPRFTALFEEAVAASRAGQAAHQETAEHHG</sequence>
<evidence type="ECO:0000259" key="1">
    <source>
        <dbReference type="Pfam" id="PF21780"/>
    </source>
</evidence>
<gene>
    <name evidence="2" type="primary">mymH</name>
    <name evidence="3" type="ORF">KVH32_12590</name>
</gene>
<accession>A0A2R3ZQ27</accession>
<dbReference type="EMBL" id="JAHSTP010000004">
    <property type="protein sequence ID" value="MBZ6151994.1"/>
    <property type="molecule type" value="Genomic_DNA"/>
</dbReference>
<dbReference type="OrthoDB" id="8420726at2"/>
<proteinExistence type="predicted"/>
<dbReference type="InterPro" id="IPR049240">
    <property type="entry name" value="DUF6875"/>
</dbReference>
<dbReference type="Proteomes" id="UP000758701">
    <property type="component" value="Unassembled WGS sequence"/>
</dbReference>
<dbReference type="Pfam" id="PF21780">
    <property type="entry name" value="DUF6875"/>
    <property type="match status" value="1"/>
</dbReference>
<organism evidence="2">
    <name type="scientific">Streptomyces olivaceus</name>
    <dbReference type="NCBI Taxonomy" id="47716"/>
    <lineage>
        <taxon>Bacteria</taxon>
        <taxon>Bacillati</taxon>
        <taxon>Actinomycetota</taxon>
        <taxon>Actinomycetes</taxon>
        <taxon>Kitasatosporales</taxon>
        <taxon>Streptomycetaceae</taxon>
        <taxon>Streptomyces</taxon>
    </lineage>
</organism>
<protein>
    <recommendedName>
        <fullName evidence="1">DUF6875 domain-containing protein</fullName>
    </recommendedName>
</protein>
<keyword evidence="4" id="KW-1185">Reference proteome</keyword>
<name>A0A2R3ZQ27_STROV</name>
<reference evidence="2" key="1">
    <citation type="journal article" date="2018" name="Mar. Drugs">
        <title>Identification and Characterization of Mycemycin Biosynthetic Gene Clusters in Streptomyces olivaceus FXJ8.012 and Streptomyces sp. FXJ1.235.</title>
        <authorList>
            <person name="Song F."/>
            <person name="Liu N."/>
            <person name="Liu M."/>
            <person name="Chen Y."/>
            <person name="Huang Y."/>
        </authorList>
    </citation>
    <scope>NUCLEOTIDE SEQUENCE</scope>
    <source>
        <strain evidence="2">FXJ8.012</strain>
    </source>
</reference>
<evidence type="ECO:0000313" key="2">
    <source>
        <dbReference type="EMBL" id="AVR52611.1"/>
    </source>
</evidence>
<evidence type="ECO:0000313" key="3">
    <source>
        <dbReference type="EMBL" id="MBZ6151994.1"/>
    </source>
</evidence>